<dbReference type="InterPro" id="IPR029058">
    <property type="entry name" value="AB_hydrolase_fold"/>
</dbReference>
<proteinExistence type="predicted"/>
<comment type="caution">
    <text evidence="1">The sequence shown here is derived from an EMBL/GenBank/DDBJ whole genome shotgun (WGS) entry which is preliminary data.</text>
</comment>
<dbReference type="GO" id="GO:0016787">
    <property type="term" value="F:hydrolase activity"/>
    <property type="evidence" value="ECO:0007669"/>
    <property type="project" value="UniProtKB-KW"/>
</dbReference>
<protein>
    <submittedName>
        <fullName evidence="1">Alpha/beta hydrolase</fullName>
    </submittedName>
</protein>
<keyword evidence="1" id="KW-0378">Hydrolase</keyword>
<dbReference type="Pfam" id="PF06821">
    <property type="entry name" value="Ser_hydrolase"/>
    <property type="match status" value="1"/>
</dbReference>
<accession>A0ABS1TUV2</accession>
<sequence length="189" mass="21184">MQNHFLIIHGLNGSGHDHWQTWLVQELTARNYDVSYPVFSNFHSPKKDKWIGELASALDAIPKNRPLTVITHSLGCILWLHYAAKLNKSIADRAILVAPPSPRVILAEAKSFFPVPLDKRPLTIAANQTLFVHSSNDPYCSLEDSLLYKNIGLPSITFPNMGHINTGSGHGKWPWILEQCLEEKKAITV</sequence>
<gene>
    <name evidence="1" type="ORF">JK635_20395</name>
</gene>
<evidence type="ECO:0000313" key="1">
    <source>
        <dbReference type="EMBL" id="MBL4954524.1"/>
    </source>
</evidence>
<dbReference type="Proteomes" id="UP000623967">
    <property type="component" value="Unassembled WGS sequence"/>
</dbReference>
<keyword evidence="2" id="KW-1185">Reference proteome</keyword>
<dbReference type="RefSeq" id="WP_202655760.1">
    <property type="nucleotide sequence ID" value="NZ_JAESWB010000340.1"/>
</dbReference>
<dbReference type="PANTHER" id="PTHR15394:SF3">
    <property type="entry name" value="SERINE HYDROLASE RBBP9"/>
    <property type="match status" value="1"/>
</dbReference>
<organism evidence="1 2">
    <name type="scientific">Neobacillus paridis</name>
    <dbReference type="NCBI Taxonomy" id="2803862"/>
    <lineage>
        <taxon>Bacteria</taxon>
        <taxon>Bacillati</taxon>
        <taxon>Bacillota</taxon>
        <taxon>Bacilli</taxon>
        <taxon>Bacillales</taxon>
        <taxon>Bacillaceae</taxon>
        <taxon>Neobacillus</taxon>
    </lineage>
</organism>
<reference evidence="1 2" key="1">
    <citation type="submission" date="2021-01" db="EMBL/GenBank/DDBJ databases">
        <title>Genome public.</title>
        <authorList>
            <person name="Liu C."/>
            <person name="Sun Q."/>
        </authorList>
    </citation>
    <scope>NUCLEOTIDE SEQUENCE [LARGE SCALE GENOMIC DNA]</scope>
    <source>
        <strain evidence="1 2">YIM B02564</strain>
    </source>
</reference>
<dbReference type="InterPro" id="IPR010662">
    <property type="entry name" value="RBBP9/YdeN"/>
</dbReference>
<dbReference type="EMBL" id="JAESWB010000340">
    <property type="protein sequence ID" value="MBL4954524.1"/>
    <property type="molecule type" value="Genomic_DNA"/>
</dbReference>
<dbReference type="SUPFAM" id="SSF53474">
    <property type="entry name" value="alpha/beta-Hydrolases"/>
    <property type="match status" value="1"/>
</dbReference>
<evidence type="ECO:0000313" key="2">
    <source>
        <dbReference type="Proteomes" id="UP000623967"/>
    </source>
</evidence>
<dbReference type="PANTHER" id="PTHR15394">
    <property type="entry name" value="SERINE HYDROLASE RBBP9"/>
    <property type="match status" value="1"/>
</dbReference>
<dbReference type="Gene3D" id="3.40.50.1820">
    <property type="entry name" value="alpha/beta hydrolase"/>
    <property type="match status" value="1"/>
</dbReference>
<name>A0ABS1TUV2_9BACI</name>